<sequence length="136" mass="13895">AHHKVKVGVRRQALRVFLVAVPGHAQGAFKVKAIGPHLGGQAVAPQRDGARLAGLAALHGKVFYHPVEHRFIEHAAPGQQQEVGFVDRRASSAAGAVLSVRAAMSGPGGGGGAVAVGLSAWPQAASRPRAKLGRSA</sequence>
<protein>
    <submittedName>
        <fullName evidence="1">Uncharacterized protein</fullName>
    </submittedName>
</protein>
<feature type="non-terminal residue" evidence="1">
    <location>
        <position position="1"/>
    </location>
</feature>
<evidence type="ECO:0000313" key="1">
    <source>
        <dbReference type="EMBL" id="GFD23729.1"/>
    </source>
</evidence>
<reference evidence="1" key="1">
    <citation type="journal article" date="2019" name="Sci. Rep.">
        <title>Draft genome of Tanacetum cinerariifolium, the natural source of mosquito coil.</title>
        <authorList>
            <person name="Yamashiro T."/>
            <person name="Shiraishi A."/>
            <person name="Satake H."/>
            <person name="Nakayama K."/>
        </authorList>
    </citation>
    <scope>NUCLEOTIDE SEQUENCE</scope>
</reference>
<gene>
    <name evidence="1" type="ORF">Tci_895698</name>
</gene>
<dbReference type="AlphaFoldDB" id="A0A699URH2"/>
<dbReference type="EMBL" id="BKCJ011347101">
    <property type="protein sequence ID" value="GFD23729.1"/>
    <property type="molecule type" value="Genomic_DNA"/>
</dbReference>
<name>A0A699URH2_TANCI</name>
<comment type="caution">
    <text evidence="1">The sequence shown here is derived from an EMBL/GenBank/DDBJ whole genome shotgun (WGS) entry which is preliminary data.</text>
</comment>
<proteinExistence type="predicted"/>
<accession>A0A699URH2</accession>
<organism evidence="1">
    <name type="scientific">Tanacetum cinerariifolium</name>
    <name type="common">Dalmatian daisy</name>
    <name type="synonym">Chrysanthemum cinerariifolium</name>
    <dbReference type="NCBI Taxonomy" id="118510"/>
    <lineage>
        <taxon>Eukaryota</taxon>
        <taxon>Viridiplantae</taxon>
        <taxon>Streptophyta</taxon>
        <taxon>Embryophyta</taxon>
        <taxon>Tracheophyta</taxon>
        <taxon>Spermatophyta</taxon>
        <taxon>Magnoliopsida</taxon>
        <taxon>eudicotyledons</taxon>
        <taxon>Gunneridae</taxon>
        <taxon>Pentapetalae</taxon>
        <taxon>asterids</taxon>
        <taxon>campanulids</taxon>
        <taxon>Asterales</taxon>
        <taxon>Asteraceae</taxon>
        <taxon>Asteroideae</taxon>
        <taxon>Anthemideae</taxon>
        <taxon>Anthemidinae</taxon>
        <taxon>Tanacetum</taxon>
    </lineage>
</organism>